<dbReference type="SUPFAM" id="SSF52540">
    <property type="entry name" value="P-loop containing nucleoside triphosphate hydrolases"/>
    <property type="match status" value="1"/>
</dbReference>
<organism evidence="3 4">
    <name type="scientific">Fragilariopsis cylindrus CCMP1102</name>
    <dbReference type="NCBI Taxonomy" id="635003"/>
    <lineage>
        <taxon>Eukaryota</taxon>
        <taxon>Sar</taxon>
        <taxon>Stramenopiles</taxon>
        <taxon>Ochrophyta</taxon>
        <taxon>Bacillariophyta</taxon>
        <taxon>Bacillariophyceae</taxon>
        <taxon>Bacillariophycidae</taxon>
        <taxon>Bacillariales</taxon>
        <taxon>Bacillariaceae</taxon>
        <taxon>Fragilariopsis</taxon>
    </lineage>
</organism>
<dbReference type="Pfam" id="PF13871">
    <property type="entry name" value="Helicase_C_4"/>
    <property type="match status" value="1"/>
</dbReference>
<dbReference type="KEGG" id="fcy:FRACYDRAFT_197511"/>
<accession>A0A1E7ENR2</accession>
<feature type="domain" description="Strawberry notch helicase C" evidence="2">
    <location>
        <begin position="29"/>
        <end position="194"/>
    </location>
</feature>
<sequence>MPPPEPHPVLIAKRQVLLDKIRHMDLPPNPLDDLIDRLGGVDQVAEMTGRSGRIVPVNRDDSERINIIERRQFMDGKKSVAIISDAASTGVSLHAAHGSGGSHKRRVHYTIELPWSADKAVQQLGRSHRSGQSSAPVYKLVVTNLGGERRFAAAVSKRLMSLGALTKGDRRAATGADMSEFDLDSKYGKPELDRVGLDRETRSKGDVRIFLNRISGLIVTRQSLVFSLFMNTLSQVIKEAKSIGEFEGTAEDITATAIKI</sequence>
<dbReference type="AlphaFoldDB" id="A0A1E7ENR2"/>
<keyword evidence="4" id="KW-1185">Reference proteome</keyword>
<dbReference type="PANTHER" id="PTHR12706">
    <property type="entry name" value="STRAWBERRY NOTCH-RELATED"/>
    <property type="match status" value="1"/>
</dbReference>
<dbReference type="InParanoid" id="A0A1E7ENR2"/>
<name>A0A1E7ENR2_9STRA</name>
<dbReference type="Gene3D" id="3.40.50.300">
    <property type="entry name" value="P-loop containing nucleotide triphosphate hydrolases"/>
    <property type="match status" value="1"/>
</dbReference>
<proteinExistence type="inferred from homology"/>
<comment type="similarity">
    <text evidence="1">Belongs to the SBNO family.</text>
</comment>
<dbReference type="GO" id="GO:0042393">
    <property type="term" value="F:histone binding"/>
    <property type="evidence" value="ECO:0007669"/>
    <property type="project" value="TreeGrafter"/>
</dbReference>
<dbReference type="EMBL" id="KV784385">
    <property type="protein sequence ID" value="OEU07580.1"/>
    <property type="molecule type" value="Genomic_DNA"/>
</dbReference>
<protein>
    <recommendedName>
        <fullName evidence="2">Strawberry notch helicase C domain-containing protein</fullName>
    </recommendedName>
</protein>
<dbReference type="GO" id="GO:0005634">
    <property type="term" value="C:nucleus"/>
    <property type="evidence" value="ECO:0007669"/>
    <property type="project" value="TreeGrafter"/>
</dbReference>
<dbReference type="Proteomes" id="UP000095751">
    <property type="component" value="Unassembled WGS sequence"/>
</dbReference>
<feature type="non-terminal residue" evidence="3">
    <location>
        <position position="260"/>
    </location>
</feature>
<dbReference type="GO" id="GO:0031490">
    <property type="term" value="F:chromatin DNA binding"/>
    <property type="evidence" value="ECO:0007669"/>
    <property type="project" value="TreeGrafter"/>
</dbReference>
<dbReference type="GO" id="GO:0006355">
    <property type="term" value="P:regulation of DNA-templated transcription"/>
    <property type="evidence" value="ECO:0007669"/>
    <property type="project" value="InterPro"/>
</dbReference>
<evidence type="ECO:0000256" key="1">
    <source>
        <dbReference type="ARBA" id="ARBA00006992"/>
    </source>
</evidence>
<gene>
    <name evidence="3" type="ORF">FRACYDRAFT_197511</name>
</gene>
<reference evidence="3 4" key="1">
    <citation type="submission" date="2016-09" db="EMBL/GenBank/DDBJ databases">
        <title>Extensive genetic diversity and differential bi-allelic expression allows diatom success in the polar Southern Ocean.</title>
        <authorList>
            <consortium name="DOE Joint Genome Institute"/>
            <person name="Mock T."/>
            <person name="Otillar R.P."/>
            <person name="Strauss J."/>
            <person name="Dupont C."/>
            <person name="Frickenhaus S."/>
            <person name="Maumus F."/>
            <person name="Mcmullan M."/>
            <person name="Sanges R."/>
            <person name="Schmutz J."/>
            <person name="Toseland A."/>
            <person name="Valas R."/>
            <person name="Veluchamy A."/>
            <person name="Ward B.J."/>
            <person name="Allen A."/>
            <person name="Barry K."/>
            <person name="Falciatore A."/>
            <person name="Ferrante M."/>
            <person name="Fortunato A.E."/>
            <person name="Gloeckner G."/>
            <person name="Gruber A."/>
            <person name="Hipkin R."/>
            <person name="Janech M."/>
            <person name="Kroth P."/>
            <person name="Leese F."/>
            <person name="Lindquist E."/>
            <person name="Lyon B.R."/>
            <person name="Martin J."/>
            <person name="Mayer C."/>
            <person name="Parker M."/>
            <person name="Quesneville H."/>
            <person name="Raymond J."/>
            <person name="Uhlig C."/>
            <person name="Valentin K.U."/>
            <person name="Worden A.Z."/>
            <person name="Armbrust E.V."/>
            <person name="Bowler C."/>
            <person name="Green B."/>
            <person name="Moulton V."/>
            <person name="Van Oosterhout C."/>
            <person name="Grigoriev I."/>
        </authorList>
    </citation>
    <scope>NUCLEOTIDE SEQUENCE [LARGE SCALE GENOMIC DNA]</scope>
    <source>
        <strain evidence="3 4">CCMP1102</strain>
    </source>
</reference>
<evidence type="ECO:0000259" key="2">
    <source>
        <dbReference type="Pfam" id="PF13871"/>
    </source>
</evidence>
<dbReference type="InterPro" id="IPR026741">
    <property type="entry name" value="SNO"/>
</dbReference>
<evidence type="ECO:0000313" key="3">
    <source>
        <dbReference type="EMBL" id="OEU07580.1"/>
    </source>
</evidence>
<dbReference type="PANTHER" id="PTHR12706:SF30">
    <property type="entry name" value="PROTEIN STRAWBERRY NOTCH-RELATED"/>
    <property type="match status" value="1"/>
</dbReference>
<dbReference type="InterPro" id="IPR027417">
    <property type="entry name" value="P-loop_NTPase"/>
</dbReference>
<evidence type="ECO:0000313" key="4">
    <source>
        <dbReference type="Proteomes" id="UP000095751"/>
    </source>
</evidence>
<dbReference type="OrthoDB" id="421838at2759"/>
<dbReference type="InterPro" id="IPR026937">
    <property type="entry name" value="SBNO_Helicase_C_dom"/>
</dbReference>